<dbReference type="PANTHER" id="PTHR43178">
    <property type="entry name" value="DIHYDROLIPOAMIDE ACETYLTRANSFERASE COMPONENT OF PYRUVATE DEHYDROGENASE COMPLEX"/>
    <property type="match status" value="1"/>
</dbReference>
<dbReference type="GO" id="GO:0016407">
    <property type="term" value="F:acetyltransferase activity"/>
    <property type="evidence" value="ECO:0007669"/>
    <property type="project" value="TreeGrafter"/>
</dbReference>
<dbReference type="InterPro" id="IPR050743">
    <property type="entry name" value="2-oxoacid_DH_E2_comp"/>
</dbReference>
<accession>A0A378JLY5</accession>
<evidence type="ECO:0000313" key="10">
    <source>
        <dbReference type="EMBL" id="STX51708.1"/>
    </source>
</evidence>
<dbReference type="EMBL" id="UGOD01000001">
    <property type="protein sequence ID" value="STX51708.1"/>
    <property type="molecule type" value="Genomic_DNA"/>
</dbReference>
<dbReference type="InterPro" id="IPR004167">
    <property type="entry name" value="PSBD"/>
</dbReference>
<keyword evidence="4 7" id="KW-0808">Transferase</keyword>
<proteinExistence type="inferred from homology"/>
<dbReference type="GO" id="GO:0005737">
    <property type="term" value="C:cytoplasm"/>
    <property type="evidence" value="ECO:0007669"/>
    <property type="project" value="TreeGrafter"/>
</dbReference>
<dbReference type="Pfam" id="PF00364">
    <property type="entry name" value="Biotin_lipoyl"/>
    <property type="match status" value="1"/>
</dbReference>
<dbReference type="RefSeq" id="WP_115331326.1">
    <property type="nucleotide sequence ID" value="NZ_CAAAHP010000002.1"/>
</dbReference>
<dbReference type="PROSITE" id="PS00189">
    <property type="entry name" value="LIPOYL"/>
    <property type="match status" value="1"/>
</dbReference>
<comment type="cofactor">
    <cofactor evidence="1 7">
        <name>(R)-lipoate</name>
        <dbReference type="ChEBI" id="CHEBI:83088"/>
    </cofactor>
</comment>
<protein>
    <recommendedName>
        <fullName evidence="7">Dihydrolipoamide acetyltransferase component of pyruvate dehydrogenase complex</fullName>
        <ecNumber evidence="7">2.3.1.-</ecNumber>
    </recommendedName>
</protein>
<dbReference type="CDD" id="cd06849">
    <property type="entry name" value="lipoyl_domain"/>
    <property type="match status" value="1"/>
</dbReference>
<keyword evidence="6 7" id="KW-0012">Acyltransferase</keyword>
<dbReference type="PROSITE" id="PS51826">
    <property type="entry name" value="PSBD"/>
    <property type="match status" value="1"/>
</dbReference>
<dbReference type="InterPro" id="IPR036625">
    <property type="entry name" value="E3-bd_dom_sf"/>
</dbReference>
<gene>
    <name evidence="10" type="primary">odp2</name>
    <name evidence="10" type="ORF">NCTC13316_01804</name>
</gene>
<dbReference type="GO" id="GO:0031405">
    <property type="term" value="F:lipoic acid binding"/>
    <property type="evidence" value="ECO:0007669"/>
    <property type="project" value="TreeGrafter"/>
</dbReference>
<evidence type="ECO:0000256" key="4">
    <source>
        <dbReference type="ARBA" id="ARBA00022679"/>
    </source>
</evidence>
<evidence type="ECO:0000259" key="8">
    <source>
        <dbReference type="PROSITE" id="PS50968"/>
    </source>
</evidence>
<evidence type="ECO:0000256" key="6">
    <source>
        <dbReference type="ARBA" id="ARBA00023315"/>
    </source>
</evidence>
<dbReference type="Pfam" id="PF00198">
    <property type="entry name" value="2-oxoacid_dh"/>
    <property type="match status" value="1"/>
</dbReference>
<dbReference type="Pfam" id="PF02817">
    <property type="entry name" value="E3_binding"/>
    <property type="match status" value="1"/>
</dbReference>
<name>A0A378JLY5_9GAMM</name>
<comment type="similarity">
    <text evidence="2 7">Belongs to the 2-oxoacid dehydrogenase family.</text>
</comment>
<sequence length="370" mass="40050">MNIFNLPDLGEGLPDAEIHEWFVKEGDTVKADQPLVSMETAKAVVDVPCPQDGVIAKLYGKPGDVLKTGTPLVAFEATAETKADKGTVVGNLEESHDVSEDNFTIGASKTNTTRAKATPAVRMLAKKLGVNLATLLGSGEHGMITREDVERAASNQTQLPEGFEALRGVRRTMLNSMMQSHRDVVPVTIFDEADIHAWTAESDITVRLIAALTQACQLEPALNAWFDTLHNARKCFKEMHLGLAMDTEDGLFVPVIRNANTLSATDLRKQIDEYKKTVRERSVPADNLKGATITLSNFGKFAGRFASPIIVPPTVAILAVGRLYEAPVVDNGKVVAHRMLPLSLSFDHRAVTGGEATRFLGAVIKALQQA</sequence>
<dbReference type="Proteomes" id="UP000254794">
    <property type="component" value="Unassembled WGS sequence"/>
</dbReference>
<dbReference type="SUPFAM" id="SSF51230">
    <property type="entry name" value="Single hybrid motif"/>
    <property type="match status" value="1"/>
</dbReference>
<evidence type="ECO:0000259" key="9">
    <source>
        <dbReference type="PROSITE" id="PS51826"/>
    </source>
</evidence>
<evidence type="ECO:0000256" key="2">
    <source>
        <dbReference type="ARBA" id="ARBA00007317"/>
    </source>
</evidence>
<dbReference type="PROSITE" id="PS50968">
    <property type="entry name" value="BIOTINYL_LIPOYL"/>
    <property type="match status" value="1"/>
</dbReference>
<evidence type="ECO:0000256" key="7">
    <source>
        <dbReference type="RuleBase" id="RU003423"/>
    </source>
</evidence>
<evidence type="ECO:0000256" key="1">
    <source>
        <dbReference type="ARBA" id="ARBA00001938"/>
    </source>
</evidence>
<dbReference type="SUPFAM" id="SSF52777">
    <property type="entry name" value="CoA-dependent acyltransferases"/>
    <property type="match status" value="1"/>
</dbReference>
<dbReference type="InterPro" id="IPR023213">
    <property type="entry name" value="CAT-like_dom_sf"/>
</dbReference>
<dbReference type="InterPro" id="IPR011053">
    <property type="entry name" value="Single_hybrid_motif"/>
</dbReference>
<dbReference type="AlphaFoldDB" id="A0A378JLY5"/>
<comment type="subunit">
    <text evidence="3">Forms a 24-polypeptide structural core with octahedral symmetry.</text>
</comment>
<keyword evidence="11" id="KW-1185">Reference proteome</keyword>
<dbReference type="SUPFAM" id="SSF47005">
    <property type="entry name" value="Peripheral subunit-binding domain of 2-oxo acid dehydrogenase complex"/>
    <property type="match status" value="1"/>
</dbReference>
<reference evidence="10 11" key="1">
    <citation type="submission" date="2018-06" db="EMBL/GenBank/DDBJ databases">
        <authorList>
            <consortium name="Pathogen Informatics"/>
            <person name="Doyle S."/>
        </authorList>
    </citation>
    <scope>NUCLEOTIDE SEQUENCE [LARGE SCALE GENOMIC DNA]</scope>
    <source>
        <strain evidence="10 11">NCTC13316</strain>
    </source>
</reference>
<dbReference type="InterPro" id="IPR000089">
    <property type="entry name" value="Biotin_lipoyl"/>
</dbReference>
<dbReference type="PANTHER" id="PTHR43178:SF12">
    <property type="entry name" value="DIHYDROLIPOAMIDE ACETYLTRANSFERASE COMPONENT OF PYRUVATE DEHYDROGENASE COMPLEX"/>
    <property type="match status" value="1"/>
</dbReference>
<evidence type="ECO:0000313" key="11">
    <source>
        <dbReference type="Proteomes" id="UP000254794"/>
    </source>
</evidence>
<evidence type="ECO:0000256" key="5">
    <source>
        <dbReference type="ARBA" id="ARBA00022823"/>
    </source>
</evidence>
<dbReference type="EC" id="2.3.1.-" evidence="7"/>
<dbReference type="Gene3D" id="2.40.50.100">
    <property type="match status" value="1"/>
</dbReference>
<evidence type="ECO:0000256" key="3">
    <source>
        <dbReference type="ARBA" id="ARBA00011484"/>
    </source>
</evidence>
<dbReference type="InterPro" id="IPR003016">
    <property type="entry name" value="2-oxoA_DH_lipoyl-BS"/>
</dbReference>
<dbReference type="Gene3D" id="4.10.320.10">
    <property type="entry name" value="E3-binding domain"/>
    <property type="match status" value="1"/>
</dbReference>
<organism evidence="10 11">
    <name type="scientific">Legionella busanensis</name>
    <dbReference type="NCBI Taxonomy" id="190655"/>
    <lineage>
        <taxon>Bacteria</taxon>
        <taxon>Pseudomonadati</taxon>
        <taxon>Pseudomonadota</taxon>
        <taxon>Gammaproteobacteria</taxon>
        <taxon>Legionellales</taxon>
        <taxon>Legionellaceae</taxon>
        <taxon>Legionella</taxon>
    </lineage>
</organism>
<keyword evidence="5 7" id="KW-0450">Lipoyl</keyword>
<feature type="domain" description="Lipoyl-binding" evidence="8">
    <location>
        <begin position="1"/>
        <end position="76"/>
    </location>
</feature>
<dbReference type="InterPro" id="IPR001078">
    <property type="entry name" value="2-oxoacid_DH_actylTfrase"/>
</dbReference>
<dbReference type="OrthoDB" id="9805770at2"/>
<dbReference type="Gene3D" id="3.30.559.10">
    <property type="entry name" value="Chloramphenicol acetyltransferase-like domain"/>
    <property type="match status" value="1"/>
</dbReference>
<feature type="domain" description="Peripheral subunit-binding (PSBD)" evidence="9">
    <location>
        <begin position="116"/>
        <end position="153"/>
    </location>
</feature>